<keyword evidence="2" id="KW-0732">Signal</keyword>
<dbReference type="Gene3D" id="3.40.190.10">
    <property type="entry name" value="Periplasmic binding protein-like II"/>
    <property type="match status" value="1"/>
</dbReference>
<dbReference type="SUPFAM" id="SSF53850">
    <property type="entry name" value="Periplasmic binding protein-like II"/>
    <property type="match status" value="1"/>
</dbReference>
<evidence type="ECO:0000313" key="4">
    <source>
        <dbReference type="EMBL" id="QBR90758.1"/>
    </source>
</evidence>
<feature type="signal peptide" evidence="2">
    <location>
        <begin position="1"/>
        <end position="19"/>
    </location>
</feature>
<keyword evidence="5" id="KW-1185">Reference proteome</keyword>
<name>A0ABX5SWY9_9MICO</name>
<feature type="domain" description="Solute-binding protein family 3/N-terminal" evidence="3">
    <location>
        <begin position="32"/>
        <end position="139"/>
    </location>
</feature>
<dbReference type="Pfam" id="PF00497">
    <property type="entry name" value="SBP_bac_3"/>
    <property type="match status" value="1"/>
</dbReference>
<proteinExistence type="predicted"/>
<gene>
    <name evidence="4" type="ORF">E4K62_14455</name>
</gene>
<accession>A0ABX5SWY9</accession>
<dbReference type="EMBL" id="CP038266">
    <property type="protein sequence ID" value="QBR90758.1"/>
    <property type="molecule type" value="Genomic_DNA"/>
</dbReference>
<protein>
    <submittedName>
        <fullName evidence="4">ABC transporter substrate-binding protein</fullName>
    </submittedName>
</protein>
<dbReference type="Proteomes" id="UP000295748">
    <property type="component" value="Chromosome"/>
</dbReference>
<sequence>MALAGILLLTACTSIPADAAGTSDRVRGGELRAGVTHNPPWTDTSTAEPTGSEVALVESLARGLDARVEWVEGSEAVLADALHEGELDIAVGGFTDDTPWTEQAAVTAVYREVRNDRGVTEKHVMLTRSGENRFLVTIEDHLRENGADR</sequence>
<evidence type="ECO:0000256" key="2">
    <source>
        <dbReference type="SAM" id="SignalP"/>
    </source>
</evidence>
<organism evidence="4 5">
    <name type="scientific">Microbacterium wangchenii</name>
    <dbReference type="NCBI Taxonomy" id="2541726"/>
    <lineage>
        <taxon>Bacteria</taxon>
        <taxon>Bacillati</taxon>
        <taxon>Actinomycetota</taxon>
        <taxon>Actinomycetes</taxon>
        <taxon>Micrococcales</taxon>
        <taxon>Microbacteriaceae</taxon>
        <taxon>Microbacterium</taxon>
    </lineage>
</organism>
<evidence type="ECO:0000256" key="1">
    <source>
        <dbReference type="SAM" id="MobiDB-lite"/>
    </source>
</evidence>
<evidence type="ECO:0000259" key="3">
    <source>
        <dbReference type="Pfam" id="PF00497"/>
    </source>
</evidence>
<feature type="compositionally biased region" description="Polar residues" evidence="1">
    <location>
        <begin position="39"/>
        <end position="49"/>
    </location>
</feature>
<reference evidence="4 5" key="1">
    <citation type="submission" date="2019-03" db="EMBL/GenBank/DDBJ databases">
        <authorList>
            <person name="Dong K."/>
        </authorList>
    </citation>
    <scope>NUCLEOTIDE SEQUENCE [LARGE SCALE GENOMIC DNA]</scope>
    <source>
        <strain evidence="5">dk512</strain>
    </source>
</reference>
<evidence type="ECO:0000313" key="5">
    <source>
        <dbReference type="Proteomes" id="UP000295748"/>
    </source>
</evidence>
<feature type="chain" id="PRO_5045462154" evidence="2">
    <location>
        <begin position="20"/>
        <end position="149"/>
    </location>
</feature>
<dbReference type="InterPro" id="IPR001638">
    <property type="entry name" value="Solute-binding_3/MltF_N"/>
</dbReference>
<feature type="region of interest" description="Disordered" evidence="1">
    <location>
        <begin position="30"/>
        <end position="51"/>
    </location>
</feature>